<comment type="similarity">
    <text evidence="11 13">Belongs to the TonB-dependent receptor family.</text>
</comment>
<evidence type="ECO:0000313" key="18">
    <source>
        <dbReference type="Proteomes" id="UP000184520"/>
    </source>
</evidence>
<keyword evidence="4" id="KW-0410">Iron transport</keyword>
<evidence type="ECO:0000256" key="3">
    <source>
        <dbReference type="ARBA" id="ARBA00022452"/>
    </source>
</evidence>
<dbReference type="PROSITE" id="PS52016">
    <property type="entry name" value="TONB_DEPENDENT_REC_3"/>
    <property type="match status" value="1"/>
</dbReference>
<keyword evidence="14" id="KW-0732">Signal</keyword>
<keyword evidence="3 11" id="KW-1134">Transmembrane beta strand</keyword>
<dbReference type="InterPro" id="IPR036942">
    <property type="entry name" value="Beta-barrel_TonB_sf"/>
</dbReference>
<keyword evidence="17" id="KW-0675">Receptor</keyword>
<keyword evidence="2 11" id="KW-0813">Transport</keyword>
<dbReference type="GO" id="GO:0006826">
    <property type="term" value="P:iron ion transport"/>
    <property type="evidence" value="ECO:0007669"/>
    <property type="project" value="UniProtKB-KW"/>
</dbReference>
<gene>
    <name evidence="17" type="ORF">SAMN05216361_1962</name>
</gene>
<reference evidence="18" key="1">
    <citation type="submission" date="2016-11" db="EMBL/GenBank/DDBJ databases">
        <authorList>
            <person name="Varghese N."/>
            <person name="Submissions S."/>
        </authorList>
    </citation>
    <scope>NUCLEOTIDE SEQUENCE [LARGE SCALE GENOMIC DNA]</scope>
    <source>
        <strain evidence="18">CGMCC 1.8995</strain>
    </source>
</reference>
<keyword evidence="7" id="KW-0406">Ion transport</keyword>
<feature type="signal peptide" evidence="14">
    <location>
        <begin position="1"/>
        <end position="21"/>
    </location>
</feature>
<sequence length="906" mass="98577">MKKTHISCAIVAALTAQQALAQTPDTKASIETIEVTATKRSESIQDVPVAVSALSGDALENMGIDNFQDYVEFLPNVVFQGTGPGQNEIYIRGAATTQSSITLSSVQALQPSVAFYQDEMPVSMAGRNLDIYATDVQRVEVLPGPQGTLFGASSQAGTVRLITKKPDHSGFAAGFDTSISTTKGGELSNSVEAYINITPTDDLALRVVAYNEKQGGWIDNLENDPGNGGYIGSAVVIDRISGGALAGYGADPAEMDTRRVVNGFTSNTAAVVSPRNGEHVEDDFNDAVYSGARIGLSYHINENWDLLVQHTEQTLDTEGVFAYDPTLSGESSANRFQADENSDEFGLTTWTVEGRLDKLEMVYTGGYLDREIDTLTDYTGYTNGGLFSAYYVCNHYDTPDNPADIRCLDPTKYYKEDTTSTRLTHEFRVNTDVDAPWRVTAGLFYDEQEVASVGQFKIANTEMATFGFDDLSSSRRLQGNQGINSDGGPFSPEISFVNDITHRIEQIAVFGQFEYDITETLTASVGARWYQIDDIYRGATTTRDVTSRLQAYGQNVTDPAVYDGLGLDGEGIVSAIQSGDLDISLLDDQGVLTVDDTIFKFGLDWKVSDDVLLFANYSEGFRPPVTNRLGGDAAANQSGAFEGFRIPVYSTTDTLDNYELGLKGDFLDGILRVNATGYYSEISELQTSRFDPTNISFLVFTDNVGDAEVKGVDADITWLATDNLVVNAAFSILDTELTRINPELEGIAAGVGTELPYSASFSGNVNARYYFELDGGKEGFVNASVSYTGDRLAGMIMDAYVMEDATQLIYGTGSGLKIQDEAAVYAGATYNDANGNPFRGGRYVQEAYMISNVSVGMSDDSWKVELFIDNLFNESAMLNIDTQQYTPKVVTNRPRTVGVRFSFDYY</sequence>
<keyword evidence="5 11" id="KW-0812">Transmembrane</keyword>
<evidence type="ECO:0000256" key="9">
    <source>
        <dbReference type="ARBA" id="ARBA00023136"/>
    </source>
</evidence>
<evidence type="ECO:0000313" key="17">
    <source>
        <dbReference type="EMBL" id="SHG36127.1"/>
    </source>
</evidence>
<feature type="short sequence motif" description="TonB box" evidence="12">
    <location>
        <begin position="32"/>
        <end position="38"/>
    </location>
</feature>
<dbReference type="Pfam" id="PF07715">
    <property type="entry name" value="Plug"/>
    <property type="match status" value="1"/>
</dbReference>
<proteinExistence type="inferred from homology"/>
<evidence type="ECO:0000256" key="14">
    <source>
        <dbReference type="SAM" id="SignalP"/>
    </source>
</evidence>
<protein>
    <submittedName>
        <fullName evidence="17">Outer membrane receptor proteins, mostly Fe transport</fullName>
    </submittedName>
</protein>
<dbReference type="SUPFAM" id="SSF56935">
    <property type="entry name" value="Porins"/>
    <property type="match status" value="1"/>
</dbReference>
<dbReference type="AlphaFoldDB" id="A0A1M5J6B1"/>
<evidence type="ECO:0000256" key="12">
    <source>
        <dbReference type="PROSITE-ProRule" id="PRU10143"/>
    </source>
</evidence>
<dbReference type="PANTHER" id="PTHR32552">
    <property type="entry name" value="FERRICHROME IRON RECEPTOR-RELATED"/>
    <property type="match status" value="1"/>
</dbReference>
<comment type="subcellular location">
    <subcellularLocation>
        <location evidence="1 11">Cell outer membrane</location>
        <topology evidence="1 11">Multi-pass membrane protein</topology>
    </subcellularLocation>
</comment>
<evidence type="ECO:0000256" key="2">
    <source>
        <dbReference type="ARBA" id="ARBA00022448"/>
    </source>
</evidence>
<dbReference type="InterPro" id="IPR010916">
    <property type="entry name" value="TonB_box_CS"/>
</dbReference>
<name>A0A1M5J6B1_9ALTE</name>
<evidence type="ECO:0000256" key="1">
    <source>
        <dbReference type="ARBA" id="ARBA00004571"/>
    </source>
</evidence>
<accession>A0A1M5J6B1</accession>
<evidence type="ECO:0000256" key="11">
    <source>
        <dbReference type="PROSITE-ProRule" id="PRU01360"/>
    </source>
</evidence>
<dbReference type="Gene3D" id="2.40.170.20">
    <property type="entry name" value="TonB-dependent receptor, beta-barrel domain"/>
    <property type="match status" value="2"/>
</dbReference>
<evidence type="ECO:0000259" key="16">
    <source>
        <dbReference type="Pfam" id="PF07715"/>
    </source>
</evidence>
<evidence type="ECO:0000256" key="7">
    <source>
        <dbReference type="ARBA" id="ARBA00023065"/>
    </source>
</evidence>
<evidence type="ECO:0000256" key="4">
    <source>
        <dbReference type="ARBA" id="ARBA00022496"/>
    </source>
</evidence>
<keyword evidence="8 12" id="KW-0798">TonB box</keyword>
<dbReference type="PANTHER" id="PTHR32552:SF81">
    <property type="entry name" value="TONB-DEPENDENT OUTER MEMBRANE RECEPTOR"/>
    <property type="match status" value="1"/>
</dbReference>
<keyword evidence="6" id="KW-0408">Iron</keyword>
<feature type="chain" id="PRO_5009911289" evidence="14">
    <location>
        <begin position="22"/>
        <end position="906"/>
    </location>
</feature>
<evidence type="ECO:0000256" key="6">
    <source>
        <dbReference type="ARBA" id="ARBA00023004"/>
    </source>
</evidence>
<evidence type="ECO:0000256" key="10">
    <source>
        <dbReference type="ARBA" id="ARBA00023237"/>
    </source>
</evidence>
<dbReference type="GO" id="GO:0009279">
    <property type="term" value="C:cell outer membrane"/>
    <property type="evidence" value="ECO:0007669"/>
    <property type="project" value="UniProtKB-SubCell"/>
</dbReference>
<evidence type="ECO:0000256" key="13">
    <source>
        <dbReference type="RuleBase" id="RU003357"/>
    </source>
</evidence>
<keyword evidence="10 11" id="KW-0998">Cell outer membrane</keyword>
<dbReference type="RefSeq" id="WP_073321689.1">
    <property type="nucleotide sequence ID" value="NZ_FQWD01000003.1"/>
</dbReference>
<dbReference type="Pfam" id="PF00593">
    <property type="entry name" value="TonB_dep_Rec_b-barrel"/>
    <property type="match status" value="1"/>
</dbReference>
<dbReference type="STRING" id="634436.SAMN05216361_1962"/>
<keyword evidence="9 11" id="KW-0472">Membrane</keyword>
<organism evidence="17 18">
    <name type="scientific">Marisediminitalea aggregata</name>
    <dbReference type="NCBI Taxonomy" id="634436"/>
    <lineage>
        <taxon>Bacteria</taxon>
        <taxon>Pseudomonadati</taxon>
        <taxon>Pseudomonadota</taxon>
        <taxon>Gammaproteobacteria</taxon>
        <taxon>Alteromonadales</taxon>
        <taxon>Alteromonadaceae</taxon>
        <taxon>Marisediminitalea</taxon>
    </lineage>
</organism>
<evidence type="ECO:0000256" key="8">
    <source>
        <dbReference type="ARBA" id="ARBA00023077"/>
    </source>
</evidence>
<dbReference type="EMBL" id="FQWD01000003">
    <property type="protein sequence ID" value="SHG36127.1"/>
    <property type="molecule type" value="Genomic_DNA"/>
</dbReference>
<dbReference type="OrthoDB" id="127311at2"/>
<evidence type="ECO:0000256" key="5">
    <source>
        <dbReference type="ARBA" id="ARBA00022692"/>
    </source>
</evidence>
<feature type="domain" description="TonB-dependent receptor-like beta-barrel" evidence="15">
    <location>
        <begin position="364"/>
        <end position="871"/>
    </location>
</feature>
<dbReference type="PROSITE" id="PS00430">
    <property type="entry name" value="TONB_DEPENDENT_REC_1"/>
    <property type="match status" value="1"/>
</dbReference>
<dbReference type="InterPro" id="IPR000531">
    <property type="entry name" value="Beta-barrel_TonB"/>
</dbReference>
<dbReference type="InterPro" id="IPR012910">
    <property type="entry name" value="Plug_dom"/>
</dbReference>
<keyword evidence="18" id="KW-1185">Reference proteome</keyword>
<dbReference type="Proteomes" id="UP000184520">
    <property type="component" value="Unassembled WGS sequence"/>
</dbReference>
<evidence type="ECO:0000259" key="15">
    <source>
        <dbReference type="Pfam" id="PF00593"/>
    </source>
</evidence>
<dbReference type="InterPro" id="IPR039426">
    <property type="entry name" value="TonB-dep_rcpt-like"/>
</dbReference>
<feature type="domain" description="TonB-dependent receptor plug" evidence="16">
    <location>
        <begin position="44"/>
        <end position="158"/>
    </location>
</feature>